<feature type="non-terminal residue" evidence="2">
    <location>
        <position position="77"/>
    </location>
</feature>
<keyword evidence="1" id="KW-0472">Membrane</keyword>
<keyword evidence="1" id="KW-0812">Transmembrane</keyword>
<gene>
    <name evidence="2" type="ORF">MR241_05895</name>
</gene>
<name>A0AAE3FHX2_9BACT</name>
<evidence type="ECO:0000313" key="3">
    <source>
        <dbReference type="Proteomes" id="UP001139365"/>
    </source>
</evidence>
<proteinExistence type="predicted"/>
<sequence length="77" mass="7932">MNNMNGAGQPADQRGLLNRAVVLASSNLVLFAILTVVNMVLITANADISFSFSAEIPPILLVYGVSALKETGSAAVA</sequence>
<comment type="caution">
    <text evidence="2">The sequence shown here is derived from an EMBL/GenBank/DDBJ whole genome shotgun (WGS) entry which is preliminary data.</text>
</comment>
<feature type="transmembrane region" description="Helical" evidence="1">
    <location>
        <begin position="20"/>
        <end position="42"/>
    </location>
</feature>
<reference evidence="2 3" key="1">
    <citation type="submission" date="2022-03" db="EMBL/GenBank/DDBJ databases">
        <title>Metagenome-assembled genomes from swine fecal metagenomes.</title>
        <authorList>
            <person name="Holman D.B."/>
            <person name="Kommadath A."/>
        </authorList>
    </citation>
    <scope>NUCLEOTIDE SEQUENCE [LARGE SCALE GENOMIC DNA]</scope>
    <source>
        <strain evidence="2">SUG147</strain>
    </source>
</reference>
<organism evidence="2 3">
    <name type="scientific">Candidatus Colimorpha enterica</name>
    <dbReference type="NCBI Taxonomy" id="3083063"/>
    <lineage>
        <taxon>Bacteria</taxon>
        <taxon>Pseudomonadati</taxon>
        <taxon>Bacteroidota</taxon>
        <taxon>Bacteroidia</taxon>
        <taxon>Bacteroidales</taxon>
        <taxon>Candidatus Colimorpha</taxon>
    </lineage>
</organism>
<dbReference type="AlphaFoldDB" id="A0AAE3FHX2"/>
<protein>
    <submittedName>
        <fullName evidence="2">Uncharacterized protein</fullName>
    </submittedName>
</protein>
<dbReference type="EMBL" id="JALEMU010000093">
    <property type="protein sequence ID" value="MCI5755810.1"/>
    <property type="molecule type" value="Genomic_DNA"/>
</dbReference>
<evidence type="ECO:0000256" key="1">
    <source>
        <dbReference type="SAM" id="Phobius"/>
    </source>
</evidence>
<dbReference type="Proteomes" id="UP001139365">
    <property type="component" value="Unassembled WGS sequence"/>
</dbReference>
<keyword evidence="1" id="KW-1133">Transmembrane helix</keyword>
<evidence type="ECO:0000313" key="2">
    <source>
        <dbReference type="EMBL" id="MCI5755810.1"/>
    </source>
</evidence>
<accession>A0AAE3FHX2</accession>